<feature type="DNA-binding region" description="HMG box" evidence="3">
    <location>
        <begin position="148"/>
        <end position="213"/>
    </location>
</feature>
<dbReference type="SMART" id="SM00398">
    <property type="entry name" value="HMG"/>
    <property type="match status" value="2"/>
</dbReference>
<evidence type="ECO:0000256" key="4">
    <source>
        <dbReference type="SAM" id="Coils"/>
    </source>
</evidence>
<dbReference type="GO" id="GO:0005634">
    <property type="term" value="C:nucleus"/>
    <property type="evidence" value="ECO:0007669"/>
    <property type="project" value="UniProtKB-UniRule"/>
</dbReference>
<accession>A0AAW0ZHI2</accession>
<dbReference type="EMBL" id="JAWNGG020000202">
    <property type="protein sequence ID" value="KAK9296836.1"/>
    <property type="molecule type" value="Genomic_DNA"/>
</dbReference>
<proteinExistence type="predicted"/>
<evidence type="ECO:0000256" key="3">
    <source>
        <dbReference type="PROSITE-ProRule" id="PRU00267"/>
    </source>
</evidence>
<keyword evidence="2 3" id="KW-0539">Nucleus</keyword>
<dbReference type="Proteomes" id="UP001432146">
    <property type="component" value="Unassembled WGS sequence"/>
</dbReference>
<dbReference type="GO" id="GO:0003677">
    <property type="term" value="F:DNA binding"/>
    <property type="evidence" value="ECO:0007669"/>
    <property type="project" value="UniProtKB-UniRule"/>
</dbReference>
<feature type="coiled-coil region" evidence="4">
    <location>
        <begin position="97"/>
        <end position="136"/>
    </location>
</feature>
<name>A0AAW0ZHI2_9HYME</name>
<feature type="DNA-binding region" description="HMG box" evidence="3">
    <location>
        <begin position="47"/>
        <end position="115"/>
    </location>
</feature>
<keyword evidence="1 3" id="KW-0238">DNA-binding</keyword>
<dbReference type="InterPro" id="IPR009071">
    <property type="entry name" value="HMG_box_dom"/>
</dbReference>
<dbReference type="Gene3D" id="1.10.30.10">
    <property type="entry name" value="High mobility group box domain"/>
    <property type="match status" value="2"/>
</dbReference>
<sequence>MMFSGRFAFFVRLEGLLCTRSHLLSFHQNISKHALKRLKETIFPPRPKKPEAPFLMYVRQVKPRFAEESPDMKYSEVLQRASSEWSKLDVAKKENFINEYNKSYKIYMEKLREYKNSLTEEQKQLWEQKKKEYEQTNTKKKYEILGKPKKPLNGYLSYLSSKRKDKDPDMHIKDWVKSMTVNWNTLPDKEKEPYLTEATQLNAQYQKDLEKWEMEMIRCGNSDIVRSKTLLKYRNTNREEQQ</sequence>
<reference evidence="6 7" key="1">
    <citation type="submission" date="2024-05" db="EMBL/GenBank/DDBJ databases">
        <title>The nuclear and mitochondrial genome assemblies of Tetragonisca angustula (Apidae: Meliponini), a tiny yet remarkable pollinator in the Neotropics.</title>
        <authorList>
            <person name="Ferrari R."/>
            <person name="Ricardo P.C."/>
            <person name="Dias F.C."/>
            <person name="Araujo N.S."/>
            <person name="Soares D.O."/>
            <person name="Zhou Q.-S."/>
            <person name="Zhu C.-D."/>
            <person name="Coutinho L."/>
            <person name="Airas M.C."/>
            <person name="Batista T.M."/>
        </authorList>
    </citation>
    <scope>NUCLEOTIDE SEQUENCE [LARGE SCALE GENOMIC DNA]</scope>
    <source>
        <strain evidence="6">ASF017062</strain>
        <tissue evidence="6">Abdomen</tissue>
    </source>
</reference>
<dbReference type="Pfam" id="PF00505">
    <property type="entry name" value="HMG_box"/>
    <property type="match status" value="2"/>
</dbReference>
<dbReference type="PANTHER" id="PTHR46040">
    <property type="entry name" value="HIGH MOBILITY GROUP PROTEIN 2"/>
    <property type="match status" value="1"/>
</dbReference>
<keyword evidence="4" id="KW-0175">Coiled coil</keyword>
<evidence type="ECO:0000256" key="2">
    <source>
        <dbReference type="ARBA" id="ARBA00023242"/>
    </source>
</evidence>
<comment type="caution">
    <text evidence="6">The sequence shown here is derived from an EMBL/GenBank/DDBJ whole genome shotgun (WGS) entry which is preliminary data.</text>
</comment>
<dbReference type="InterPro" id="IPR036910">
    <property type="entry name" value="HMG_box_dom_sf"/>
</dbReference>
<dbReference type="PROSITE" id="PS50118">
    <property type="entry name" value="HMG_BOX_2"/>
    <property type="match status" value="2"/>
</dbReference>
<organism evidence="6 7">
    <name type="scientific">Tetragonisca angustula</name>
    <dbReference type="NCBI Taxonomy" id="166442"/>
    <lineage>
        <taxon>Eukaryota</taxon>
        <taxon>Metazoa</taxon>
        <taxon>Ecdysozoa</taxon>
        <taxon>Arthropoda</taxon>
        <taxon>Hexapoda</taxon>
        <taxon>Insecta</taxon>
        <taxon>Pterygota</taxon>
        <taxon>Neoptera</taxon>
        <taxon>Endopterygota</taxon>
        <taxon>Hymenoptera</taxon>
        <taxon>Apocrita</taxon>
        <taxon>Aculeata</taxon>
        <taxon>Apoidea</taxon>
        <taxon>Anthophila</taxon>
        <taxon>Apidae</taxon>
        <taxon>Tetragonisca</taxon>
    </lineage>
</organism>
<protein>
    <recommendedName>
        <fullName evidence="5">HMG box domain-containing protein</fullName>
    </recommendedName>
</protein>
<dbReference type="GO" id="GO:0010468">
    <property type="term" value="P:regulation of gene expression"/>
    <property type="evidence" value="ECO:0007669"/>
    <property type="project" value="TreeGrafter"/>
</dbReference>
<evidence type="ECO:0000313" key="7">
    <source>
        <dbReference type="Proteomes" id="UP001432146"/>
    </source>
</evidence>
<evidence type="ECO:0000313" key="6">
    <source>
        <dbReference type="EMBL" id="KAK9296836.1"/>
    </source>
</evidence>
<keyword evidence="7" id="KW-1185">Reference proteome</keyword>
<feature type="domain" description="HMG box" evidence="5">
    <location>
        <begin position="47"/>
        <end position="115"/>
    </location>
</feature>
<dbReference type="PANTHER" id="PTHR46040:SF3">
    <property type="entry name" value="HIGH MOBILITY GROUP PROTEIN 2"/>
    <property type="match status" value="1"/>
</dbReference>
<gene>
    <name evidence="6" type="ORF">QLX08_009246</name>
</gene>
<evidence type="ECO:0000259" key="5">
    <source>
        <dbReference type="PROSITE" id="PS50118"/>
    </source>
</evidence>
<evidence type="ECO:0000256" key="1">
    <source>
        <dbReference type="ARBA" id="ARBA00023125"/>
    </source>
</evidence>
<dbReference type="SUPFAM" id="SSF47095">
    <property type="entry name" value="HMG-box"/>
    <property type="match status" value="2"/>
</dbReference>
<dbReference type="InterPro" id="IPR051965">
    <property type="entry name" value="ChromReg_NeuronalGeneExpr"/>
</dbReference>
<feature type="domain" description="HMG box" evidence="5">
    <location>
        <begin position="148"/>
        <end position="213"/>
    </location>
</feature>
<dbReference type="AlphaFoldDB" id="A0AAW0ZHI2"/>